<evidence type="ECO:0000256" key="1">
    <source>
        <dbReference type="SAM" id="Phobius"/>
    </source>
</evidence>
<accession>A0A841HZI7</accession>
<dbReference type="Pfam" id="PF03713">
    <property type="entry name" value="DUF305"/>
    <property type="match status" value="1"/>
</dbReference>
<gene>
    <name evidence="3" type="ORF">HNR42_001509</name>
</gene>
<name>A0A841HZI7_9DEIO</name>
<keyword evidence="1" id="KW-0472">Membrane</keyword>
<keyword evidence="1" id="KW-1133">Transmembrane helix</keyword>
<proteinExistence type="predicted"/>
<feature type="domain" description="DUF305" evidence="2">
    <location>
        <begin position="38"/>
        <end position="183"/>
    </location>
</feature>
<dbReference type="PANTHER" id="PTHR36933">
    <property type="entry name" value="SLL0788 PROTEIN"/>
    <property type="match status" value="1"/>
</dbReference>
<dbReference type="Gene3D" id="1.20.1260.10">
    <property type="match status" value="1"/>
</dbReference>
<dbReference type="InterPro" id="IPR012347">
    <property type="entry name" value="Ferritin-like"/>
</dbReference>
<evidence type="ECO:0000313" key="3">
    <source>
        <dbReference type="EMBL" id="MBB6098084.1"/>
    </source>
</evidence>
<comment type="caution">
    <text evidence="3">The sequence shown here is derived from an EMBL/GenBank/DDBJ whole genome shotgun (WGS) entry which is preliminary data.</text>
</comment>
<evidence type="ECO:0000313" key="4">
    <source>
        <dbReference type="Proteomes" id="UP000569951"/>
    </source>
</evidence>
<dbReference type="Proteomes" id="UP000569951">
    <property type="component" value="Unassembled WGS sequence"/>
</dbReference>
<evidence type="ECO:0000259" key="2">
    <source>
        <dbReference type="Pfam" id="PF03713"/>
    </source>
</evidence>
<dbReference type="EMBL" id="JACHHG010000005">
    <property type="protein sequence ID" value="MBB6098084.1"/>
    <property type="molecule type" value="Genomic_DNA"/>
</dbReference>
<keyword evidence="1" id="KW-0812">Transmembrane</keyword>
<reference evidence="3 4" key="1">
    <citation type="submission" date="2020-08" db="EMBL/GenBank/DDBJ databases">
        <title>Genomic Encyclopedia of Type Strains, Phase IV (KMG-IV): sequencing the most valuable type-strain genomes for metagenomic binning, comparative biology and taxonomic classification.</title>
        <authorList>
            <person name="Goeker M."/>
        </authorList>
    </citation>
    <scope>NUCLEOTIDE SEQUENCE [LARGE SCALE GENOMIC DNA]</scope>
    <source>
        <strain evidence="3 4">DSM 21458</strain>
    </source>
</reference>
<dbReference type="AlphaFoldDB" id="A0A841HZI7"/>
<sequence length="199" mass="21841">MNALPLWARAVASALLALVATLLVLELLERGRGNASADVTFARDMSAHHAQAVQMSMILHARTHDPQLRTLALDIALTQQAQLGMMHGWLQAWNVPIAGRGPIMRGMGESMGMATAEQIAALSSAPLEEAETLYLQLMLRHHQGGILMAEGAALEVRRPYLRELARKMVEGQRSETGLLEAMLRERRAQPLPAPEAHRH</sequence>
<dbReference type="RefSeq" id="WP_343058264.1">
    <property type="nucleotide sequence ID" value="NZ_JACHHG010000005.1"/>
</dbReference>
<keyword evidence="4" id="KW-1185">Reference proteome</keyword>
<organism evidence="3 4">
    <name type="scientific">Deinobacterium chartae</name>
    <dbReference type="NCBI Taxonomy" id="521158"/>
    <lineage>
        <taxon>Bacteria</taxon>
        <taxon>Thermotogati</taxon>
        <taxon>Deinococcota</taxon>
        <taxon>Deinococci</taxon>
        <taxon>Deinococcales</taxon>
        <taxon>Deinococcaceae</taxon>
        <taxon>Deinobacterium</taxon>
    </lineage>
</organism>
<dbReference type="InterPro" id="IPR005183">
    <property type="entry name" value="DUF305_CopM-like"/>
</dbReference>
<feature type="transmembrane region" description="Helical" evidence="1">
    <location>
        <begin position="6"/>
        <end position="25"/>
    </location>
</feature>
<protein>
    <submittedName>
        <fullName evidence="3">Uncharacterized protein (DUF305 family)</fullName>
    </submittedName>
</protein>
<dbReference type="PANTHER" id="PTHR36933:SF1">
    <property type="entry name" value="SLL0788 PROTEIN"/>
    <property type="match status" value="1"/>
</dbReference>